<evidence type="ECO:0000313" key="1">
    <source>
        <dbReference type="EMBL" id="KAJ8876474.1"/>
    </source>
</evidence>
<reference evidence="1 2" key="1">
    <citation type="submission" date="2023-02" db="EMBL/GenBank/DDBJ databases">
        <title>LHISI_Scaffold_Assembly.</title>
        <authorList>
            <person name="Stuart O.P."/>
            <person name="Cleave R."/>
            <person name="Magrath M.J.L."/>
            <person name="Mikheyev A.S."/>
        </authorList>
    </citation>
    <scope>NUCLEOTIDE SEQUENCE [LARGE SCALE GENOMIC DNA]</scope>
    <source>
        <strain evidence="1">Daus_M_001</strain>
        <tissue evidence="1">Leg muscle</tissue>
    </source>
</reference>
<dbReference type="EMBL" id="JARBHB010000008">
    <property type="protein sequence ID" value="KAJ8876474.1"/>
    <property type="molecule type" value="Genomic_DNA"/>
</dbReference>
<dbReference type="Proteomes" id="UP001159363">
    <property type="component" value="Chromosome 7"/>
</dbReference>
<keyword evidence="2" id="KW-1185">Reference proteome</keyword>
<comment type="caution">
    <text evidence="1">The sequence shown here is derived from an EMBL/GenBank/DDBJ whole genome shotgun (WGS) entry which is preliminary data.</text>
</comment>
<organism evidence="1 2">
    <name type="scientific">Dryococelus australis</name>
    <dbReference type="NCBI Taxonomy" id="614101"/>
    <lineage>
        <taxon>Eukaryota</taxon>
        <taxon>Metazoa</taxon>
        <taxon>Ecdysozoa</taxon>
        <taxon>Arthropoda</taxon>
        <taxon>Hexapoda</taxon>
        <taxon>Insecta</taxon>
        <taxon>Pterygota</taxon>
        <taxon>Neoptera</taxon>
        <taxon>Polyneoptera</taxon>
        <taxon>Phasmatodea</taxon>
        <taxon>Verophasmatodea</taxon>
        <taxon>Anareolatae</taxon>
        <taxon>Phasmatidae</taxon>
        <taxon>Eurycanthinae</taxon>
        <taxon>Dryococelus</taxon>
    </lineage>
</organism>
<name>A0ABQ9GWU5_9NEOP</name>
<evidence type="ECO:0000313" key="2">
    <source>
        <dbReference type="Proteomes" id="UP001159363"/>
    </source>
</evidence>
<accession>A0ABQ9GWU5</accession>
<gene>
    <name evidence="1" type="ORF">PR048_020919</name>
</gene>
<proteinExistence type="predicted"/>
<sequence length="396" mass="43542">MRVIEARMERRCNERAGEMGDPRENLPTSGIVRYNSHIHAPSSVDPSHPAPPVSLSLHSYRCPQSAGFSFAGPTRHHSMFCWLCSHLSLNVAQSSKLPSARPEVSPVARTGTFSTSWGLAITAEIQSAGVVICVCWQHTAVACGEGLSTARSQFVCMTFTRSFALPASKTGGRGCNEEHQFEGGEGEGHSGVKVRLLASHQGVMGLIPGRFIQIFACWNRAKQCHWSTCFLWNLWFPPPLQFQHCSYSLCCTLIGSQDIHRLLLARLHDEVIRTPESVNLLHAPRIDSPDGVIVLTSRDLTTSGGYTLARERVVCLFREEVNISIFQFVPFTCRRSIQWRDYRIAAVLTAGEPLTVESHLTAQPANLFGPLIKILRAAHPSVSIPQGLPLALGNAL</sequence>
<protein>
    <submittedName>
        <fullName evidence="1">Uncharacterized protein</fullName>
    </submittedName>
</protein>